<name>A0ACC1D597_9NEOP</name>
<sequence length="522" mass="57966">MTETQNVQVNLECILSKFSVYRLYYLKLFALLIFSGVTNAFYSVNYVFAAGDTVYSCKYSECDDSFVQSNHLSNLNRCHKYDFLHNSTTCSILNSSANQYTYCDEWIYNENKSFVEDFNLACQDWKRTLVGTVHSFGYMIGLLLTGPLADKFGRKKLLIFSGITAASMGLGRSITTSYWIYIALELVEALFGDTYSTTFMLGVEMVTKEDRVAFVTAMTAGTSIAGVVTAVTAWSLPYWRHFLRAIYGPALLFICYIFLLDESVRWLLIKGNLIGEALSVLKKAAKMSQITIDDSDLKNIDCEKLPSNTKFVSLIAMTITSKTLLMRFLACVLMWITGIFNKYALLINSVELEGDKYLNFGLATLSELPASLVLAYLLKRFKRRAPLIGSFVLTGLFCVGQAFVPRGNPWLSISLYLAGKFMATISYATVYLYTSELFPTYTRNTMHALCSSLGRVASILAPQTPLLTVYWSGLPSVIVGGLSLLTGMVIILMPDTAEDALPDTVIEAEAIGKGQAGDVTKL</sequence>
<evidence type="ECO:0000313" key="2">
    <source>
        <dbReference type="Proteomes" id="UP000824533"/>
    </source>
</evidence>
<dbReference type="EMBL" id="CM034394">
    <property type="protein sequence ID" value="KAJ0179119.1"/>
    <property type="molecule type" value="Genomic_DNA"/>
</dbReference>
<accession>A0ACC1D597</accession>
<evidence type="ECO:0000313" key="1">
    <source>
        <dbReference type="EMBL" id="KAJ0179119.1"/>
    </source>
</evidence>
<proteinExistence type="predicted"/>
<protein>
    <submittedName>
        <fullName evidence="1">Uncharacterized protein</fullName>
    </submittedName>
</protein>
<reference evidence="1 2" key="1">
    <citation type="journal article" date="2021" name="Front. Genet.">
        <title>Chromosome-Level Genome Assembly Reveals Significant Gene Expansion in the Toll and IMD Signaling Pathways of Dendrolimus kikuchii.</title>
        <authorList>
            <person name="Zhou J."/>
            <person name="Wu P."/>
            <person name="Xiong Z."/>
            <person name="Liu N."/>
            <person name="Zhao N."/>
            <person name="Ji M."/>
            <person name="Qiu Y."/>
            <person name="Yang B."/>
        </authorList>
    </citation>
    <scope>NUCLEOTIDE SEQUENCE [LARGE SCALE GENOMIC DNA]</scope>
    <source>
        <strain evidence="1">Ann1</strain>
    </source>
</reference>
<organism evidence="1 2">
    <name type="scientific">Dendrolimus kikuchii</name>
    <dbReference type="NCBI Taxonomy" id="765133"/>
    <lineage>
        <taxon>Eukaryota</taxon>
        <taxon>Metazoa</taxon>
        <taxon>Ecdysozoa</taxon>
        <taxon>Arthropoda</taxon>
        <taxon>Hexapoda</taxon>
        <taxon>Insecta</taxon>
        <taxon>Pterygota</taxon>
        <taxon>Neoptera</taxon>
        <taxon>Endopterygota</taxon>
        <taxon>Lepidoptera</taxon>
        <taxon>Glossata</taxon>
        <taxon>Ditrysia</taxon>
        <taxon>Bombycoidea</taxon>
        <taxon>Lasiocampidae</taxon>
        <taxon>Dendrolimus</taxon>
    </lineage>
</organism>
<gene>
    <name evidence="1" type="ORF">K1T71_004831</name>
</gene>
<keyword evidence="2" id="KW-1185">Reference proteome</keyword>
<dbReference type="Proteomes" id="UP000824533">
    <property type="component" value="Linkage Group LG08"/>
</dbReference>
<comment type="caution">
    <text evidence="1">The sequence shown here is derived from an EMBL/GenBank/DDBJ whole genome shotgun (WGS) entry which is preliminary data.</text>
</comment>